<dbReference type="EC" id="2.7.13.3" evidence="2"/>
<dbReference type="PROSITE" id="PS50109">
    <property type="entry name" value="HIS_KIN"/>
    <property type="match status" value="1"/>
</dbReference>
<evidence type="ECO:0000256" key="1">
    <source>
        <dbReference type="ARBA" id="ARBA00000085"/>
    </source>
</evidence>
<evidence type="ECO:0000313" key="11">
    <source>
        <dbReference type="Proteomes" id="UP000013523"/>
    </source>
</evidence>
<organism evidence="10 11">
    <name type="scientific">Clostridium pasteurianum BC1</name>
    <dbReference type="NCBI Taxonomy" id="86416"/>
    <lineage>
        <taxon>Bacteria</taxon>
        <taxon>Bacillati</taxon>
        <taxon>Bacillota</taxon>
        <taxon>Clostridia</taxon>
        <taxon>Eubacteriales</taxon>
        <taxon>Clostridiaceae</taxon>
        <taxon>Clostridium</taxon>
    </lineage>
</organism>
<evidence type="ECO:0000313" key="10">
    <source>
        <dbReference type="EMBL" id="AGK96464.1"/>
    </source>
</evidence>
<dbReference type="EMBL" id="CP003261">
    <property type="protein sequence ID" value="AGK96464.1"/>
    <property type="molecule type" value="Genomic_DNA"/>
</dbReference>
<dbReference type="Pfam" id="PF02518">
    <property type="entry name" value="HATPase_c"/>
    <property type="match status" value="1"/>
</dbReference>
<keyword evidence="4" id="KW-0808">Transferase</keyword>
<keyword evidence="7" id="KW-0067">ATP-binding</keyword>
<dbReference type="Proteomes" id="UP000013523">
    <property type="component" value="Chromosome"/>
</dbReference>
<dbReference type="InterPro" id="IPR003594">
    <property type="entry name" value="HATPase_dom"/>
</dbReference>
<dbReference type="PRINTS" id="PR00344">
    <property type="entry name" value="BCTRLSENSOR"/>
</dbReference>
<dbReference type="InterPro" id="IPR050736">
    <property type="entry name" value="Sensor_HK_Regulatory"/>
</dbReference>
<dbReference type="InterPro" id="IPR036097">
    <property type="entry name" value="HisK_dim/P_sf"/>
</dbReference>
<evidence type="ECO:0000259" key="9">
    <source>
        <dbReference type="PROSITE" id="PS50109"/>
    </source>
</evidence>
<dbReference type="SUPFAM" id="SSF55874">
    <property type="entry name" value="ATPase domain of HSP90 chaperone/DNA topoisomerase II/histidine kinase"/>
    <property type="match status" value="1"/>
</dbReference>
<keyword evidence="8" id="KW-0902">Two-component regulatory system</keyword>
<proteinExistence type="predicted"/>
<dbReference type="CDD" id="cd00082">
    <property type="entry name" value="HisKA"/>
    <property type="match status" value="1"/>
</dbReference>
<dbReference type="InterPro" id="IPR005467">
    <property type="entry name" value="His_kinase_dom"/>
</dbReference>
<dbReference type="AlphaFoldDB" id="R4K7F8"/>
<feature type="domain" description="Histidine kinase" evidence="9">
    <location>
        <begin position="28"/>
        <end position="251"/>
    </location>
</feature>
<dbReference type="InterPro" id="IPR003661">
    <property type="entry name" value="HisK_dim/P_dom"/>
</dbReference>
<dbReference type="InterPro" id="IPR036890">
    <property type="entry name" value="HATPase_C_sf"/>
</dbReference>
<evidence type="ECO:0000256" key="3">
    <source>
        <dbReference type="ARBA" id="ARBA00022553"/>
    </source>
</evidence>
<evidence type="ECO:0000256" key="4">
    <source>
        <dbReference type="ARBA" id="ARBA00022679"/>
    </source>
</evidence>
<dbReference type="GO" id="GO:0005524">
    <property type="term" value="F:ATP binding"/>
    <property type="evidence" value="ECO:0007669"/>
    <property type="project" value="UniProtKB-KW"/>
</dbReference>
<dbReference type="GO" id="GO:0000155">
    <property type="term" value="F:phosphorelay sensor kinase activity"/>
    <property type="evidence" value="ECO:0007669"/>
    <property type="project" value="InterPro"/>
</dbReference>
<evidence type="ECO:0000256" key="6">
    <source>
        <dbReference type="ARBA" id="ARBA00022777"/>
    </source>
</evidence>
<dbReference type="eggNOG" id="COG2205">
    <property type="taxonomic scope" value="Bacteria"/>
</dbReference>
<dbReference type="STRING" id="86416.Clopa_1521"/>
<dbReference type="Gene3D" id="1.10.287.130">
    <property type="match status" value="1"/>
</dbReference>
<evidence type="ECO:0000256" key="2">
    <source>
        <dbReference type="ARBA" id="ARBA00012438"/>
    </source>
</evidence>
<dbReference type="InterPro" id="IPR004358">
    <property type="entry name" value="Sig_transdc_His_kin-like_C"/>
</dbReference>
<reference evidence="10 11" key="1">
    <citation type="submission" date="2012-01" db="EMBL/GenBank/DDBJ databases">
        <title>Complete sequence of chromosome of Clostridium pasteurianum BC1.</title>
        <authorList>
            <consortium name="US DOE Joint Genome Institute"/>
            <person name="Lucas S."/>
            <person name="Han J."/>
            <person name="Lapidus A."/>
            <person name="Cheng J.-F."/>
            <person name="Goodwin L."/>
            <person name="Pitluck S."/>
            <person name="Peters L."/>
            <person name="Mikhailova N."/>
            <person name="Teshima H."/>
            <person name="Detter J.C."/>
            <person name="Han C."/>
            <person name="Tapia R."/>
            <person name="Land M."/>
            <person name="Hauser L."/>
            <person name="Kyrpides N."/>
            <person name="Ivanova N."/>
            <person name="Pagani I."/>
            <person name="Dunn J."/>
            <person name="Taghavi S."/>
            <person name="Francis A."/>
            <person name="van der Lelie D."/>
            <person name="Woyke T."/>
        </authorList>
    </citation>
    <scope>NUCLEOTIDE SEQUENCE [LARGE SCALE GENOMIC DNA]</scope>
    <source>
        <strain evidence="10 11">BC1</strain>
    </source>
</reference>
<dbReference type="PANTHER" id="PTHR43711:SF26">
    <property type="entry name" value="SENSOR HISTIDINE KINASE RCSC"/>
    <property type="match status" value="1"/>
</dbReference>
<dbReference type="HOGENOM" id="CLU_000445_89_3_9"/>
<sequence length="282" mass="32185">MAKKTEEERKRLDQIKEYDRIRTEFFSNISHELRTPINVILSALQVHELKLEEFPCKNSNTDVYKYIKIMKQNCFRLLRLVNNLIDITKIDSGYFDINETNNNIIKLVEDITLSVADYIEDKGLSLTFDTEVEKKIIACDPEKIERIFMNLLSNAVKFTPYGGSIMVNIEDGNENICLRVKDTGRGIPQNKLDIIFERFVQVDKSFARDHEGSGIGLSLVKALVELHGGKISVVSKVGHGTEFIIYLPCKLVNASNDKFAVLESVSEGLIQKLNIEFSDIYK</sequence>
<dbReference type="SMART" id="SM00387">
    <property type="entry name" value="HATPase_c"/>
    <property type="match status" value="1"/>
</dbReference>
<gene>
    <name evidence="10" type="ORF">Clopa_1521</name>
</gene>
<dbReference type="SUPFAM" id="SSF47384">
    <property type="entry name" value="Homodimeric domain of signal transducing histidine kinase"/>
    <property type="match status" value="1"/>
</dbReference>
<dbReference type="KEGG" id="cpas:Clopa_1521"/>
<protein>
    <recommendedName>
        <fullName evidence="2">histidine kinase</fullName>
        <ecNumber evidence="2">2.7.13.3</ecNumber>
    </recommendedName>
</protein>
<dbReference type="FunFam" id="3.30.565.10:FF:000037">
    <property type="entry name" value="Hybrid sensor histidine kinase/response regulator"/>
    <property type="match status" value="1"/>
</dbReference>
<evidence type="ECO:0000256" key="7">
    <source>
        <dbReference type="ARBA" id="ARBA00022840"/>
    </source>
</evidence>
<dbReference type="PATRIC" id="fig|86416.3.peg.1498"/>
<accession>R4K7F8</accession>
<keyword evidence="11" id="KW-1185">Reference proteome</keyword>
<comment type="catalytic activity">
    <reaction evidence="1">
        <text>ATP + protein L-histidine = ADP + protein N-phospho-L-histidine.</text>
        <dbReference type="EC" id="2.7.13.3"/>
    </reaction>
</comment>
<dbReference type="CDD" id="cd16922">
    <property type="entry name" value="HATPase_EvgS-ArcB-TorS-like"/>
    <property type="match status" value="1"/>
</dbReference>
<dbReference type="PANTHER" id="PTHR43711">
    <property type="entry name" value="TWO-COMPONENT HISTIDINE KINASE"/>
    <property type="match status" value="1"/>
</dbReference>
<evidence type="ECO:0000256" key="5">
    <source>
        <dbReference type="ARBA" id="ARBA00022741"/>
    </source>
</evidence>
<dbReference type="Gene3D" id="3.30.565.10">
    <property type="entry name" value="Histidine kinase-like ATPase, C-terminal domain"/>
    <property type="match status" value="1"/>
</dbReference>
<keyword evidence="5" id="KW-0547">Nucleotide-binding</keyword>
<dbReference type="Pfam" id="PF00512">
    <property type="entry name" value="HisKA"/>
    <property type="match status" value="1"/>
</dbReference>
<keyword evidence="6 10" id="KW-0418">Kinase</keyword>
<evidence type="ECO:0000256" key="8">
    <source>
        <dbReference type="ARBA" id="ARBA00023012"/>
    </source>
</evidence>
<keyword evidence="3" id="KW-0597">Phosphoprotein</keyword>
<name>R4K7F8_CLOPA</name>
<dbReference type="SMART" id="SM00388">
    <property type="entry name" value="HisKA"/>
    <property type="match status" value="1"/>
</dbReference>